<dbReference type="EMBL" id="CADCWJ010000085">
    <property type="protein sequence ID" value="CAA9544012.1"/>
    <property type="molecule type" value="Genomic_DNA"/>
</dbReference>
<reference evidence="2" key="1">
    <citation type="submission" date="2020-02" db="EMBL/GenBank/DDBJ databases">
        <authorList>
            <person name="Meier V. D."/>
        </authorList>
    </citation>
    <scope>NUCLEOTIDE SEQUENCE</scope>
    <source>
        <strain evidence="2">AVDCRST_MAG87</strain>
    </source>
</reference>
<dbReference type="AlphaFoldDB" id="A0A6J4UCL5"/>
<sequence>MYAGITSESLGRGKACNTHSGGSTTLSLTVTRGSSLGGILYGTTEREAVRV</sequence>
<protein>
    <submittedName>
        <fullName evidence="2">Uncharacterized protein</fullName>
    </submittedName>
</protein>
<organism evidence="2">
    <name type="scientific">uncultured Thermomicrobiales bacterium</name>
    <dbReference type="NCBI Taxonomy" id="1645740"/>
    <lineage>
        <taxon>Bacteria</taxon>
        <taxon>Pseudomonadati</taxon>
        <taxon>Thermomicrobiota</taxon>
        <taxon>Thermomicrobia</taxon>
        <taxon>Thermomicrobiales</taxon>
        <taxon>environmental samples</taxon>
    </lineage>
</organism>
<proteinExistence type="predicted"/>
<feature type="compositionally biased region" description="Low complexity" evidence="1">
    <location>
        <begin position="18"/>
        <end position="27"/>
    </location>
</feature>
<accession>A0A6J4UCL5</accession>
<feature type="region of interest" description="Disordered" evidence="1">
    <location>
        <begin position="1"/>
        <end position="27"/>
    </location>
</feature>
<evidence type="ECO:0000256" key="1">
    <source>
        <dbReference type="SAM" id="MobiDB-lite"/>
    </source>
</evidence>
<gene>
    <name evidence="2" type="ORF">AVDCRST_MAG87-317</name>
</gene>
<evidence type="ECO:0000313" key="2">
    <source>
        <dbReference type="EMBL" id="CAA9544012.1"/>
    </source>
</evidence>
<name>A0A6J4UCL5_9BACT</name>